<dbReference type="GO" id="GO:0008664">
    <property type="term" value="F:RNA 2',3'-cyclic 3'-phosphodiesterase activity"/>
    <property type="evidence" value="ECO:0007669"/>
    <property type="project" value="UniProtKB-EC"/>
</dbReference>
<dbReference type="PANTHER" id="PTHR35561:SF1">
    <property type="entry name" value="RNA 2',3'-CYCLIC PHOSPHODIESTERASE"/>
    <property type="match status" value="1"/>
</dbReference>
<dbReference type="PANTHER" id="PTHR35561">
    <property type="entry name" value="RNA 2',3'-CYCLIC PHOSPHODIESTERASE"/>
    <property type="match status" value="1"/>
</dbReference>
<dbReference type="NCBIfam" id="TIGR02258">
    <property type="entry name" value="2_5_ligase"/>
    <property type="match status" value="1"/>
</dbReference>
<name>A0A286CWY5_9GAMM</name>
<comment type="function">
    <text evidence="2">Hydrolyzes RNA 2',3'-cyclic phosphodiester to an RNA 2'-phosphomonoester.</text>
</comment>
<dbReference type="InterPro" id="IPR009097">
    <property type="entry name" value="Cyclic_Pdiesterase"/>
</dbReference>
<dbReference type="Gene3D" id="3.90.1140.10">
    <property type="entry name" value="Cyclic phosphodiesterase"/>
    <property type="match status" value="1"/>
</dbReference>
<protein>
    <recommendedName>
        <fullName evidence="2">RNA 2',3'-cyclic phosphodiesterase</fullName>
        <shortName evidence="2">RNA 2',3'-CPDase</shortName>
        <ecNumber evidence="2">3.1.4.58</ecNumber>
    </recommendedName>
</protein>
<evidence type="ECO:0000313" key="4">
    <source>
        <dbReference type="EMBL" id="SOD50888.1"/>
    </source>
</evidence>
<evidence type="ECO:0000313" key="5">
    <source>
        <dbReference type="Proteomes" id="UP000219374"/>
    </source>
</evidence>
<feature type="active site" description="Proton donor" evidence="2">
    <location>
        <position position="68"/>
    </location>
</feature>
<comment type="similarity">
    <text evidence="2">Belongs to the 2H phosphoesterase superfamily. ThpR family.</text>
</comment>
<dbReference type="HAMAP" id="MF_01940">
    <property type="entry name" value="RNA_CPDase"/>
    <property type="match status" value="1"/>
</dbReference>
<organism evidence="4 5">
    <name type="scientific">Pseudoxanthomonas wuyuanensis</name>
    <dbReference type="NCBI Taxonomy" id="1073196"/>
    <lineage>
        <taxon>Bacteria</taxon>
        <taxon>Pseudomonadati</taxon>
        <taxon>Pseudomonadota</taxon>
        <taxon>Gammaproteobacteria</taxon>
        <taxon>Lysobacterales</taxon>
        <taxon>Lysobacteraceae</taxon>
        <taxon>Pseudoxanthomonas</taxon>
    </lineage>
</organism>
<dbReference type="Pfam" id="PF02834">
    <property type="entry name" value="LigT_PEase"/>
    <property type="match status" value="1"/>
</dbReference>
<feature type="short sequence motif" description="HXTX 2" evidence="2">
    <location>
        <begin position="156"/>
        <end position="159"/>
    </location>
</feature>
<evidence type="ECO:0000259" key="3">
    <source>
        <dbReference type="Pfam" id="PF02834"/>
    </source>
</evidence>
<evidence type="ECO:0000256" key="1">
    <source>
        <dbReference type="ARBA" id="ARBA00022801"/>
    </source>
</evidence>
<accession>A0A286CWY5</accession>
<feature type="active site" description="Proton acceptor" evidence="2">
    <location>
        <position position="156"/>
    </location>
</feature>
<dbReference type="RefSeq" id="WP_162125790.1">
    <property type="nucleotide sequence ID" value="NZ_OCND01000001.1"/>
</dbReference>
<dbReference type="InterPro" id="IPR014051">
    <property type="entry name" value="Phosphoesterase_HXTX"/>
</dbReference>
<keyword evidence="1 2" id="KW-0378">Hydrolase</keyword>
<feature type="domain" description="Phosphoesterase HXTX" evidence="3">
    <location>
        <begin position="37"/>
        <end position="114"/>
    </location>
</feature>
<keyword evidence="4" id="KW-0436">Ligase</keyword>
<proteinExistence type="inferred from homology"/>
<dbReference type="EMBL" id="OCND01000001">
    <property type="protein sequence ID" value="SOD50888.1"/>
    <property type="molecule type" value="Genomic_DNA"/>
</dbReference>
<gene>
    <name evidence="4" type="ORF">SAMN06296416_101358</name>
</gene>
<dbReference type="GO" id="GO:0004113">
    <property type="term" value="F:2',3'-cyclic-nucleotide 3'-phosphodiesterase activity"/>
    <property type="evidence" value="ECO:0007669"/>
    <property type="project" value="InterPro"/>
</dbReference>
<sequence length="203" mass="22228">MASWTARYARPAVMSFPQENLFASSAPVHRLFFALLPSQQERERLAQLAASLHPAFPDARWIRPQRYHLTLHYLGESEGRREAHIRAALAAANGLEAAPFTVALDHLRALGNPAGPALTLAARAAPAPLEAFWRTLQVALIRAGFKQHVGHGFVPHLTLGYVKPDPAMGEVAPVTLRPQSFHLISSVQGQPEYEILGTWPIAA</sequence>
<dbReference type="EC" id="3.1.4.58" evidence="2"/>
<dbReference type="GO" id="GO:0016874">
    <property type="term" value="F:ligase activity"/>
    <property type="evidence" value="ECO:0007669"/>
    <property type="project" value="UniProtKB-KW"/>
</dbReference>
<evidence type="ECO:0000256" key="2">
    <source>
        <dbReference type="HAMAP-Rule" id="MF_01940"/>
    </source>
</evidence>
<dbReference type="InterPro" id="IPR004175">
    <property type="entry name" value="RNA_CPDase"/>
</dbReference>
<comment type="catalytic activity">
    <reaction evidence="2">
        <text>a 3'-end 2',3'-cyclophospho-ribonucleotide-RNA + H2O = a 3'-end 2'-phospho-ribonucleotide-RNA + H(+)</text>
        <dbReference type="Rhea" id="RHEA:11828"/>
        <dbReference type="Rhea" id="RHEA-COMP:10464"/>
        <dbReference type="Rhea" id="RHEA-COMP:17353"/>
        <dbReference type="ChEBI" id="CHEBI:15377"/>
        <dbReference type="ChEBI" id="CHEBI:15378"/>
        <dbReference type="ChEBI" id="CHEBI:83064"/>
        <dbReference type="ChEBI" id="CHEBI:173113"/>
        <dbReference type="EC" id="3.1.4.58"/>
    </reaction>
</comment>
<reference evidence="4 5" key="1">
    <citation type="submission" date="2017-09" db="EMBL/GenBank/DDBJ databases">
        <authorList>
            <person name="Ehlers B."/>
            <person name="Leendertz F.H."/>
        </authorList>
    </citation>
    <scope>NUCLEOTIDE SEQUENCE [LARGE SCALE GENOMIC DNA]</scope>
    <source>
        <strain evidence="4 5">CGMCC 1.10978</strain>
    </source>
</reference>
<dbReference type="AlphaFoldDB" id="A0A286CWY5"/>
<keyword evidence="5" id="KW-1185">Reference proteome</keyword>
<dbReference type="SUPFAM" id="SSF55144">
    <property type="entry name" value="LigT-like"/>
    <property type="match status" value="1"/>
</dbReference>
<feature type="short sequence motif" description="HXTX 1" evidence="2">
    <location>
        <begin position="68"/>
        <end position="71"/>
    </location>
</feature>
<dbReference type="Proteomes" id="UP000219374">
    <property type="component" value="Unassembled WGS sequence"/>
</dbReference>